<protein>
    <submittedName>
        <fullName evidence="2">MaoC family dehydratase</fullName>
    </submittedName>
</protein>
<evidence type="ECO:0000313" key="3">
    <source>
        <dbReference type="Proteomes" id="UP000503336"/>
    </source>
</evidence>
<dbReference type="InterPro" id="IPR002539">
    <property type="entry name" value="MaoC-like_dom"/>
</dbReference>
<dbReference type="KEGG" id="hdh:G5B40_15985"/>
<evidence type="ECO:0000313" key="2">
    <source>
        <dbReference type="EMBL" id="QIE56803.1"/>
    </source>
</evidence>
<dbReference type="InterPro" id="IPR039375">
    <property type="entry name" value="NodN-like"/>
</dbReference>
<dbReference type="PANTHER" id="PTHR42993:SF1">
    <property type="entry name" value="MAOC-LIKE DEHYDRATASE DOMAIN-CONTAINING PROTEIN"/>
    <property type="match status" value="1"/>
</dbReference>
<dbReference type="PANTHER" id="PTHR42993">
    <property type="entry name" value="MAOC-LIKE DEHYDRATASE DOMAIN-CONTAINING PROTEIN"/>
    <property type="match status" value="1"/>
</dbReference>
<dbReference type="Pfam" id="PF01575">
    <property type="entry name" value="MaoC_dehydratas"/>
    <property type="match status" value="1"/>
</dbReference>
<accession>A0A7L5C099</accession>
<dbReference type="EMBL" id="CP049056">
    <property type="protein sequence ID" value="QIE56803.1"/>
    <property type="molecule type" value="Genomic_DNA"/>
</dbReference>
<evidence type="ECO:0000259" key="1">
    <source>
        <dbReference type="Pfam" id="PF01575"/>
    </source>
</evidence>
<dbReference type="SUPFAM" id="SSF54637">
    <property type="entry name" value="Thioesterase/thiol ester dehydrase-isomerase"/>
    <property type="match status" value="1"/>
</dbReference>
<gene>
    <name evidence="2" type="ORF">G5B40_15985</name>
</gene>
<feature type="domain" description="MaoC-like" evidence="1">
    <location>
        <begin position="14"/>
        <end position="129"/>
    </location>
</feature>
<dbReference type="Gene3D" id="3.10.129.10">
    <property type="entry name" value="Hotdog Thioesterase"/>
    <property type="match status" value="1"/>
</dbReference>
<dbReference type="RefSeq" id="WP_165100556.1">
    <property type="nucleotide sequence ID" value="NZ_CP049056.1"/>
</dbReference>
<dbReference type="CDD" id="cd03450">
    <property type="entry name" value="NodN"/>
    <property type="match status" value="1"/>
</dbReference>
<dbReference type="AlphaFoldDB" id="A0A7L5C099"/>
<dbReference type="InterPro" id="IPR029069">
    <property type="entry name" value="HotDog_dom_sf"/>
</dbReference>
<sequence>MLTVKRPEDLADHVGEVIGVGEWLLVDQDMIDRFADLSGDDQWIHVDAERAKTEMPGGSTIAHGLLTLCLSPRLSKGHLTVEELRMAVNYGINKLRFTAPAPVGARLRMRSRIAAVTQRPDGAVMVATERVVEIEGAEKPAMVAETVSLLYGA</sequence>
<dbReference type="Proteomes" id="UP000503336">
    <property type="component" value="Chromosome"/>
</dbReference>
<name>A0A7L5C099_9RHOB</name>
<reference evidence="2 3" key="1">
    <citation type="submission" date="2020-02" db="EMBL/GenBank/DDBJ databases">
        <title>complete genome sequence of Rhodobacteraceae bacterium.</title>
        <authorList>
            <person name="Park J."/>
            <person name="Kim Y.-S."/>
            <person name="Kim K.-H."/>
        </authorList>
    </citation>
    <scope>NUCLEOTIDE SEQUENCE [LARGE SCALE GENOMIC DNA]</scope>
    <source>
        <strain evidence="2 3">RR4-56</strain>
    </source>
</reference>
<proteinExistence type="predicted"/>
<organism evidence="2 3">
    <name type="scientific">Pikeienuella piscinae</name>
    <dbReference type="NCBI Taxonomy" id="2748098"/>
    <lineage>
        <taxon>Bacteria</taxon>
        <taxon>Pseudomonadati</taxon>
        <taxon>Pseudomonadota</taxon>
        <taxon>Alphaproteobacteria</taxon>
        <taxon>Rhodobacterales</taxon>
        <taxon>Paracoccaceae</taxon>
        <taxon>Pikeienuella</taxon>
    </lineage>
</organism>
<keyword evidence="3" id="KW-1185">Reference proteome</keyword>